<keyword evidence="3" id="KW-1185">Reference proteome</keyword>
<dbReference type="RefSeq" id="WP_007192404.1">
    <property type="nucleotide sequence ID" value="NZ_AFWV01000004.1"/>
</dbReference>
<evidence type="ECO:0000256" key="1">
    <source>
        <dbReference type="SAM" id="SignalP"/>
    </source>
</evidence>
<evidence type="ECO:0000313" key="3">
    <source>
        <dbReference type="Proteomes" id="UP000005459"/>
    </source>
</evidence>
<keyword evidence="1" id="KW-0732">Signal</keyword>
<dbReference type="AlphaFoldDB" id="F9U9C5"/>
<accession>F9U9C5</accession>
<dbReference type="EMBL" id="AFWV01000004">
    <property type="protein sequence ID" value="EGV19383.1"/>
    <property type="molecule type" value="Genomic_DNA"/>
</dbReference>
<dbReference type="Proteomes" id="UP000005459">
    <property type="component" value="Unassembled WGS sequence"/>
</dbReference>
<gene>
    <name evidence="2" type="ORF">ThimaDRAFT_1527</name>
</gene>
<evidence type="ECO:0008006" key="4">
    <source>
        <dbReference type="Google" id="ProtNLM"/>
    </source>
</evidence>
<organism evidence="2 3">
    <name type="scientific">Thiocapsa marina 5811</name>
    <dbReference type="NCBI Taxonomy" id="768671"/>
    <lineage>
        <taxon>Bacteria</taxon>
        <taxon>Pseudomonadati</taxon>
        <taxon>Pseudomonadota</taxon>
        <taxon>Gammaproteobacteria</taxon>
        <taxon>Chromatiales</taxon>
        <taxon>Chromatiaceae</taxon>
        <taxon>Thiocapsa</taxon>
    </lineage>
</organism>
<proteinExistence type="predicted"/>
<dbReference type="eggNOG" id="ENOG5033U2C">
    <property type="taxonomic scope" value="Bacteria"/>
</dbReference>
<feature type="chain" id="PRO_5003388609" description="PEP-CTERM sorting domain-containing protein" evidence="1">
    <location>
        <begin position="28"/>
        <end position="376"/>
    </location>
</feature>
<evidence type="ECO:0000313" key="2">
    <source>
        <dbReference type="EMBL" id="EGV19383.1"/>
    </source>
</evidence>
<name>F9U9C5_9GAMM</name>
<protein>
    <recommendedName>
        <fullName evidence="4">PEP-CTERM sorting domain-containing protein</fullName>
    </recommendedName>
</protein>
<dbReference type="STRING" id="768671.ThimaDRAFT_1527"/>
<sequence>MSSNFKKLAIAAGVSAGLAAVSVPSYAVIPGPAGEALLIPLVAHGGDVAGGSNTIIQVTIPGTVGFDSIPNDFTAPNTTPTNPGPTLFPVDADLVPGNAIHWYWFDKESVHRLNRMVPVTADDVVVIDWLQASGGSFAGQEGYMVIGTEIARTGAAADFAMFGEAWFELYSDDTADRVGTLAQIPVLPMSDGVDGAFDSPVSKADNVKYNSAGIPRAVSPLISGMRTNRSDGILNDTTVFNLALSDRNFPSVHVVWLDVNLDDDGRGLGVDVFDSDEFSCSGSVDLPYELNVIWIPEAFAATTANPFGIPSNEYCLPTQLSGDEIGFVTYYIPEYIDTNIDEPESAGVAFSILMDWDAVDNLRFTTSLGQERGTYK</sequence>
<reference evidence="2 3" key="1">
    <citation type="submission" date="2011-06" db="EMBL/GenBank/DDBJ databases">
        <title>The draft genome of Thiocapsa marina 5811.</title>
        <authorList>
            <consortium name="US DOE Joint Genome Institute (JGI-PGF)"/>
            <person name="Lucas S."/>
            <person name="Han J."/>
            <person name="Cheng J.-F."/>
            <person name="Goodwin L."/>
            <person name="Pitluck S."/>
            <person name="Peters L."/>
            <person name="Land M.L."/>
            <person name="Hauser L."/>
            <person name="Vogl K."/>
            <person name="Liu Z."/>
            <person name="Imhoff J."/>
            <person name="Thiel V."/>
            <person name="Frigaard N.-U."/>
            <person name="Bryant D."/>
            <person name="Woyke T.J."/>
        </authorList>
    </citation>
    <scope>NUCLEOTIDE SEQUENCE [LARGE SCALE GENOMIC DNA]</scope>
    <source>
        <strain evidence="2 3">5811</strain>
    </source>
</reference>
<feature type="signal peptide" evidence="1">
    <location>
        <begin position="1"/>
        <end position="27"/>
    </location>
</feature>
<dbReference type="OrthoDB" id="10006644at2"/>